<organism evidence="2 3">
    <name type="scientific">Streptomyces katsurahamanus</name>
    <dbReference type="NCBI Taxonomy" id="2577098"/>
    <lineage>
        <taxon>Bacteria</taxon>
        <taxon>Bacillati</taxon>
        <taxon>Actinomycetota</taxon>
        <taxon>Actinomycetes</taxon>
        <taxon>Kitasatosporales</taxon>
        <taxon>Streptomycetaceae</taxon>
        <taxon>Streptomyces</taxon>
    </lineage>
</organism>
<reference evidence="2 3" key="1">
    <citation type="submission" date="2019-06" db="EMBL/GenBank/DDBJ databases">
        <title>Comparative genomics and metabolomics analyses of clavulanic acid producing Streptomyces species provides insight into specialized metabolism and evolution of beta-lactam biosynthetic gene clusters.</title>
        <authorList>
            <person name="Moore M.A."/>
            <person name="Cruz-Morales P."/>
            <person name="Barona Gomez F."/>
            <person name="Kapil T."/>
        </authorList>
    </citation>
    <scope>NUCLEOTIDE SEQUENCE [LARGE SCALE GENOMIC DNA]</scope>
    <source>
        <strain evidence="2 3">T-272</strain>
    </source>
</reference>
<protein>
    <submittedName>
        <fullName evidence="2">Methyltransferase</fullName>
    </submittedName>
</protein>
<dbReference type="GO" id="GO:0008168">
    <property type="term" value="F:methyltransferase activity"/>
    <property type="evidence" value="ECO:0007669"/>
    <property type="project" value="UniProtKB-KW"/>
</dbReference>
<sequence>MPADRLNAPEAQETVTAVLDVLSGTPLSKAANRVGIEPMELAAAVDVFRQAGAVALEQQADTPGWWQIYVEFPDWATAEATAATHLAPLLGQSATEWWFIRKHPCWRIRLRPQGRPDSTKTTVGTALNDLTAAGHIQHWWTGIYEPESAAFGGTEGMTAAHQLFHADSHAILTQLHGHQHSLGRRELSVLLCTALMRGAGLEWYEQGDVWHRVAAERPLPTDATSDRLPSMAAELKTLLLADLHPQGPLLGPGGAGAFAAIWVSMFRSAGQNLGVSSRVGGLERGLRQTLAYHVIFHWNRMGLSARTQGILAWSASSAVLISDEPSIATTPGG</sequence>
<comment type="caution">
    <text evidence="2">The sequence shown here is derived from an EMBL/GenBank/DDBJ whole genome shotgun (WGS) entry which is preliminary data.</text>
</comment>
<dbReference type="Pfam" id="PF14028">
    <property type="entry name" value="Lant_dehydr_C"/>
    <property type="match status" value="1"/>
</dbReference>
<keyword evidence="3" id="KW-1185">Reference proteome</keyword>
<evidence type="ECO:0000313" key="2">
    <source>
        <dbReference type="EMBL" id="MQS36159.1"/>
    </source>
</evidence>
<accession>A0ABW9NTG0</accession>
<name>A0ABW9NTG0_9ACTN</name>
<dbReference type="EMBL" id="VDEQ01000109">
    <property type="protein sequence ID" value="MQS36159.1"/>
    <property type="molecule type" value="Genomic_DNA"/>
</dbReference>
<dbReference type="GO" id="GO:0032259">
    <property type="term" value="P:methylation"/>
    <property type="evidence" value="ECO:0007669"/>
    <property type="project" value="UniProtKB-KW"/>
</dbReference>
<evidence type="ECO:0000313" key="3">
    <source>
        <dbReference type="Proteomes" id="UP000460558"/>
    </source>
</evidence>
<evidence type="ECO:0000259" key="1">
    <source>
        <dbReference type="Pfam" id="PF14028"/>
    </source>
</evidence>
<dbReference type="Proteomes" id="UP000460558">
    <property type="component" value="Unassembled WGS sequence"/>
</dbReference>
<proteinExistence type="predicted"/>
<dbReference type="InterPro" id="IPR023809">
    <property type="entry name" value="Thiopep_bacteriocin_synth_dom"/>
</dbReference>
<keyword evidence="2" id="KW-0808">Transferase</keyword>
<dbReference type="NCBIfam" id="TIGR03891">
    <property type="entry name" value="thiopep_ocin"/>
    <property type="match status" value="1"/>
</dbReference>
<keyword evidence="2" id="KW-0489">Methyltransferase</keyword>
<feature type="domain" description="Thiopeptide-type bacteriocin biosynthesis" evidence="1">
    <location>
        <begin position="65"/>
        <end position="313"/>
    </location>
</feature>
<gene>
    <name evidence="2" type="ORF">FFZ77_11270</name>
</gene>